<reference evidence="1 2" key="1">
    <citation type="submission" date="2015-01" db="EMBL/GenBank/DDBJ databases">
        <title>Genome of allotetraploid Gossypium barbadense reveals genomic plasticity and fiber elongation in cotton evolution.</title>
        <authorList>
            <person name="Chen X."/>
            <person name="Liu X."/>
            <person name="Zhao B."/>
            <person name="Zheng H."/>
            <person name="Hu Y."/>
            <person name="Lu G."/>
            <person name="Yang C."/>
            <person name="Chen J."/>
            <person name="Shan C."/>
            <person name="Zhang L."/>
            <person name="Zhou Y."/>
            <person name="Wang L."/>
            <person name="Guo W."/>
            <person name="Bai Y."/>
            <person name="Ruan J."/>
            <person name="Shangguan X."/>
            <person name="Mao Y."/>
            <person name="Jiang J."/>
            <person name="Zhu Y."/>
            <person name="Lei J."/>
            <person name="Kang H."/>
            <person name="Chen S."/>
            <person name="He X."/>
            <person name="Wang R."/>
            <person name="Wang Y."/>
            <person name="Chen J."/>
            <person name="Wang L."/>
            <person name="Yu S."/>
            <person name="Wang B."/>
            <person name="Wei J."/>
            <person name="Song S."/>
            <person name="Lu X."/>
            <person name="Gao Z."/>
            <person name="Gu W."/>
            <person name="Deng X."/>
            <person name="Ma D."/>
            <person name="Wang S."/>
            <person name="Liang W."/>
            <person name="Fang L."/>
            <person name="Cai C."/>
            <person name="Zhu X."/>
            <person name="Zhou B."/>
            <person name="Zhang Y."/>
            <person name="Chen Z."/>
            <person name="Xu S."/>
            <person name="Zhu R."/>
            <person name="Wang S."/>
            <person name="Zhang T."/>
            <person name="Zhao G."/>
        </authorList>
    </citation>
    <scope>NUCLEOTIDE SEQUENCE [LARGE SCALE GENOMIC DNA]</scope>
    <source>
        <strain evidence="2">cv. Xinhai21</strain>
        <tissue evidence="1">Leaf</tissue>
    </source>
</reference>
<evidence type="ECO:0000313" key="1">
    <source>
        <dbReference type="EMBL" id="PPR95207.1"/>
    </source>
</evidence>
<organism evidence="1 2">
    <name type="scientific">Gossypium barbadense</name>
    <name type="common">Sea Island cotton</name>
    <name type="synonym">Hibiscus barbadensis</name>
    <dbReference type="NCBI Taxonomy" id="3634"/>
    <lineage>
        <taxon>Eukaryota</taxon>
        <taxon>Viridiplantae</taxon>
        <taxon>Streptophyta</taxon>
        <taxon>Embryophyta</taxon>
        <taxon>Tracheophyta</taxon>
        <taxon>Spermatophyta</taxon>
        <taxon>Magnoliopsida</taxon>
        <taxon>eudicotyledons</taxon>
        <taxon>Gunneridae</taxon>
        <taxon>Pentapetalae</taxon>
        <taxon>rosids</taxon>
        <taxon>malvids</taxon>
        <taxon>Malvales</taxon>
        <taxon>Malvaceae</taxon>
        <taxon>Malvoideae</taxon>
        <taxon>Gossypium</taxon>
    </lineage>
</organism>
<protein>
    <submittedName>
        <fullName evidence="1">Uncharacterized protein</fullName>
    </submittedName>
</protein>
<evidence type="ECO:0000313" key="2">
    <source>
        <dbReference type="Proteomes" id="UP000239757"/>
    </source>
</evidence>
<gene>
    <name evidence="1" type="ORF">GOBAR_AA25462</name>
</gene>
<dbReference type="Proteomes" id="UP000239757">
    <property type="component" value="Unassembled WGS sequence"/>
</dbReference>
<name>A0A2P5WVT8_GOSBA</name>
<proteinExistence type="predicted"/>
<sequence>MFTYGETSQLRAAEITMYVLSKIATESDEDAHCESWLGIRVLRRLGRKSDCYYITSSEGIGLIETRDIAEQTGDPHWSVTLARLAADYWDLLGWGAISVDEGAQYPCP</sequence>
<dbReference type="EMBL" id="KZ666338">
    <property type="protein sequence ID" value="PPR95207.1"/>
    <property type="molecule type" value="Genomic_DNA"/>
</dbReference>
<accession>A0A2P5WVT8</accession>
<dbReference type="AlphaFoldDB" id="A0A2P5WVT8"/>